<dbReference type="PANTHER" id="PTHR37488:SF1">
    <property type="entry name" value="DUF1275 DOMAIN PROTEIN"/>
    <property type="match status" value="1"/>
</dbReference>
<proteinExistence type="predicted"/>
<gene>
    <name evidence="3" type="ORF">DNG_04117</name>
</gene>
<feature type="transmembrane region" description="Helical" evidence="2">
    <location>
        <begin position="256"/>
        <end position="274"/>
    </location>
</feature>
<feature type="transmembrane region" description="Helical" evidence="2">
    <location>
        <begin position="170"/>
        <end position="191"/>
    </location>
</feature>
<feature type="transmembrane region" description="Helical" evidence="2">
    <location>
        <begin position="108"/>
        <end position="126"/>
    </location>
</feature>
<feature type="region of interest" description="Disordered" evidence="1">
    <location>
        <begin position="1"/>
        <end position="34"/>
    </location>
</feature>
<reference evidence="3" key="1">
    <citation type="submission" date="2018-03" db="EMBL/GenBank/DDBJ databases">
        <authorList>
            <person name="Guldener U."/>
        </authorList>
    </citation>
    <scope>NUCLEOTIDE SEQUENCE</scope>
</reference>
<keyword evidence="2" id="KW-1133">Transmembrane helix</keyword>
<dbReference type="PANTHER" id="PTHR37488">
    <property type="entry name" value="DUF1275 DOMAIN-CONTAINING PROTEIN"/>
    <property type="match status" value="1"/>
</dbReference>
<dbReference type="AlphaFoldDB" id="A0AAE8MWB4"/>
<name>A0AAE8MWB4_9PEZI</name>
<organism evidence="3 4">
    <name type="scientific">Cephalotrichum gorgonifer</name>
    <dbReference type="NCBI Taxonomy" id="2041049"/>
    <lineage>
        <taxon>Eukaryota</taxon>
        <taxon>Fungi</taxon>
        <taxon>Dikarya</taxon>
        <taxon>Ascomycota</taxon>
        <taxon>Pezizomycotina</taxon>
        <taxon>Sordariomycetes</taxon>
        <taxon>Hypocreomycetidae</taxon>
        <taxon>Microascales</taxon>
        <taxon>Microascaceae</taxon>
        <taxon>Cephalotrichum</taxon>
    </lineage>
</organism>
<keyword evidence="2" id="KW-0812">Transmembrane</keyword>
<feature type="transmembrane region" description="Helical" evidence="2">
    <location>
        <begin position="138"/>
        <end position="158"/>
    </location>
</feature>
<dbReference type="EMBL" id="ONZQ02000005">
    <property type="protein sequence ID" value="SPO01444.1"/>
    <property type="molecule type" value="Genomic_DNA"/>
</dbReference>
<evidence type="ECO:0000313" key="3">
    <source>
        <dbReference type="EMBL" id="SPO01444.1"/>
    </source>
</evidence>
<dbReference type="Pfam" id="PF06912">
    <property type="entry name" value="DUF1275"/>
    <property type="match status" value="1"/>
</dbReference>
<evidence type="ECO:0000256" key="1">
    <source>
        <dbReference type="SAM" id="MobiDB-lite"/>
    </source>
</evidence>
<comment type="caution">
    <text evidence="3">The sequence shown here is derived from an EMBL/GenBank/DDBJ whole genome shotgun (WGS) entry which is preliminary data.</text>
</comment>
<keyword evidence="4" id="KW-1185">Reference proteome</keyword>
<keyword evidence="2" id="KW-0472">Membrane</keyword>
<dbReference type="Proteomes" id="UP001187682">
    <property type="component" value="Unassembled WGS sequence"/>
</dbReference>
<evidence type="ECO:0000256" key="2">
    <source>
        <dbReference type="SAM" id="Phobius"/>
    </source>
</evidence>
<feature type="transmembrane region" description="Helical" evidence="2">
    <location>
        <begin position="58"/>
        <end position="81"/>
    </location>
</feature>
<accession>A0AAE8MWB4</accession>
<evidence type="ECO:0000313" key="4">
    <source>
        <dbReference type="Proteomes" id="UP001187682"/>
    </source>
</evidence>
<sequence>MSQPTKYGTVGDAAAAPAPAPANGPVVDEEQSVQAGKTVKSRRGGIRRRLTVDLNREWADIVLILCYLITGLLDSASISIWRSFVSMQTGNTVYIGLGLARPAESKTWVKSLTSLACFCVGSIVFSRFHRFFSPKRRWVLTLSFIVQFFLIAAAASMVTWGPDEHESDELGWNVLAPIALIAFQSAGQAVASRALKFNALTSVVLTSIYCDLFSDPFLLKLDNPERNRRLAAPIMLLVGAIAGGLFSHSFMGIAGALWAAAILKFFAVVAWLLWPEERVEE</sequence>
<dbReference type="InterPro" id="IPR010699">
    <property type="entry name" value="DUF1275"/>
</dbReference>
<feature type="transmembrane region" description="Helical" evidence="2">
    <location>
        <begin position="230"/>
        <end position="250"/>
    </location>
</feature>
<protein>
    <submittedName>
        <fullName evidence="3">Related to DUF1275 domain protein</fullName>
    </submittedName>
</protein>